<sequence>MDFARPNGYVEQLIFIISPAILSESETLMSHLADALLEAQLQFFMRDFASPTLRHHLECEAEAYCDLLETLSARELLNEAQVIAWIERNILNYSPTDTMREQAVMLVELGLNNPSHQQQPMRQLINKQIYDLMVQRLVERPALRQELIHSALSSPLYTRVLSDVVYHSIVDYLTTDNVIARRVPGFSALVKAGKGMLGRMGRLDETLEQAIKAYLGRNIAATAAFSESLVDKALNNNAIVQFAELVWPRLEAYQLGQATRHLEIQGLSYLAVLYWNQIRQTDYMNQQIELLVQAWFAHAGDMPTMHLLRLLGIEREHIVREVVEIGEPLVNAWRDSGYIERRLEEHLARFFDDPATQRLLNTQETLPT</sequence>
<protein>
    <submittedName>
        <fullName evidence="1">Uncharacterized protein</fullName>
    </submittedName>
</protein>
<keyword evidence="2" id="KW-1185">Reference proteome</keyword>
<name>A0A3E0H653_9GAMM</name>
<gene>
    <name evidence="1" type="ORF">DFR26_0898</name>
</gene>
<reference evidence="1 2" key="1">
    <citation type="submission" date="2018-08" db="EMBL/GenBank/DDBJ databases">
        <title>Genomic Encyclopedia of Type Strains, Phase IV (KMG-IV): sequencing the most valuable type-strain genomes for metagenomic binning, comparative biology and taxonomic classification.</title>
        <authorList>
            <person name="Goeker M."/>
        </authorList>
    </citation>
    <scope>NUCLEOTIDE SEQUENCE [LARGE SCALE GENOMIC DNA]</scope>
    <source>
        <strain evidence="1 2">DSM 26022</strain>
    </source>
</reference>
<evidence type="ECO:0000313" key="2">
    <source>
        <dbReference type="Proteomes" id="UP000256774"/>
    </source>
</evidence>
<dbReference type="AlphaFoldDB" id="A0A3E0H653"/>
<comment type="caution">
    <text evidence="1">The sequence shown here is derived from an EMBL/GenBank/DDBJ whole genome shotgun (WGS) entry which is preliminary data.</text>
</comment>
<organism evidence="1 2">
    <name type="scientific">Paraperlucidibaca baekdonensis</name>
    <dbReference type="NCBI Taxonomy" id="748120"/>
    <lineage>
        <taxon>Bacteria</taxon>
        <taxon>Pseudomonadati</taxon>
        <taxon>Pseudomonadota</taxon>
        <taxon>Gammaproteobacteria</taxon>
        <taxon>Moraxellales</taxon>
        <taxon>Moraxellaceae</taxon>
        <taxon>Paraperlucidibaca</taxon>
    </lineage>
</organism>
<accession>A0A3E0H653</accession>
<proteinExistence type="predicted"/>
<evidence type="ECO:0000313" key="1">
    <source>
        <dbReference type="EMBL" id="REH38737.1"/>
    </source>
</evidence>
<dbReference type="EMBL" id="QUNR01000002">
    <property type="protein sequence ID" value="REH38737.1"/>
    <property type="molecule type" value="Genomic_DNA"/>
</dbReference>
<dbReference type="Proteomes" id="UP000256774">
    <property type="component" value="Unassembled WGS sequence"/>
</dbReference>